<keyword evidence="1" id="KW-0456">Lyase</keyword>
<feature type="domain" description="Adenylosuccinate lyase C-terminal" evidence="4">
    <location>
        <begin position="407"/>
        <end position="486"/>
    </location>
</feature>
<name>A0ABR9I7Y4_9PSEU</name>
<sequence length="497" mass="50649">MSGDPDSGLLSPVRAGTPAEASTGDEAWLRAMLDAEAALARAQARLGTVPPEAADAITAAAGSARIDVVELARGSRATANPVVGLVKALTSAVGGSAAEYVHRGSTSQDIFDTAMMLVADRTLRPLAADLDATAEALAELARTHRDTIMAGRTLTAHAVPTTFGLKAAGWRQLVLDAAVRIRRLLDGGLPVSLGGAAGTLAAYVEYARLAEGAGMGQAGRGGAGGGGLEVGTVDQPHAAPSPAAPAGDYAERLVDAFAEETGLAVPVLPWHSLRTPVADLAGALAFTAGALGKLAVDVATLTRTELGEVVEPAADGRGGSSAMPHKRNPVLATLIRSAALQVPVLAAGVTQSMLTEDERSAGVWHAEWQLVRECLRLTGGAAHTAVELARGLSAQPERMAANLASTHGLIVSERLSAVLAPLLGKTKAKELLGAASQRAVREDRPLREVLDELPAVTAVLTPAALDALLDPAGYTGAAGELVDRALEGAWEPGSKKL</sequence>
<dbReference type="PROSITE" id="PS00163">
    <property type="entry name" value="FUMARATE_LYASES"/>
    <property type="match status" value="1"/>
</dbReference>
<dbReference type="Pfam" id="PF10397">
    <property type="entry name" value="ADSL_C"/>
    <property type="match status" value="1"/>
</dbReference>
<dbReference type="GO" id="GO:0047472">
    <property type="term" value="F:3-carboxy-cis,cis-muconate cycloisomerase activity"/>
    <property type="evidence" value="ECO:0007669"/>
    <property type="project" value="UniProtKB-EC"/>
</dbReference>
<dbReference type="Gene3D" id="1.10.275.10">
    <property type="entry name" value="Fumarase/aspartase (N-terminal domain)"/>
    <property type="match status" value="1"/>
</dbReference>
<evidence type="ECO:0000313" key="5">
    <source>
        <dbReference type="EMBL" id="MBE1499296.1"/>
    </source>
</evidence>
<feature type="region of interest" description="Disordered" evidence="3">
    <location>
        <begin position="1"/>
        <end position="21"/>
    </location>
</feature>
<gene>
    <name evidence="5" type="ORF">H4696_006396</name>
</gene>
<feature type="compositionally biased region" description="Low complexity" evidence="3">
    <location>
        <begin position="236"/>
        <end position="245"/>
    </location>
</feature>
<dbReference type="Pfam" id="PF00206">
    <property type="entry name" value="Lyase_1"/>
    <property type="match status" value="2"/>
</dbReference>
<comment type="similarity">
    <text evidence="2">Belongs to the class-II fumarase/aspartase family.</text>
</comment>
<dbReference type="CDD" id="cd01597">
    <property type="entry name" value="pCLME"/>
    <property type="match status" value="1"/>
</dbReference>
<dbReference type="EC" id="5.5.1.2" evidence="5"/>
<keyword evidence="6" id="KW-1185">Reference proteome</keyword>
<evidence type="ECO:0000256" key="2">
    <source>
        <dbReference type="ARBA" id="ARBA00034772"/>
    </source>
</evidence>
<keyword evidence="5" id="KW-0413">Isomerase</keyword>
<feature type="compositionally biased region" description="Gly residues" evidence="3">
    <location>
        <begin position="220"/>
        <end position="229"/>
    </location>
</feature>
<evidence type="ECO:0000259" key="4">
    <source>
        <dbReference type="SMART" id="SM00998"/>
    </source>
</evidence>
<dbReference type="InterPro" id="IPR000362">
    <property type="entry name" value="Fumarate_lyase_fam"/>
</dbReference>
<dbReference type="InterPro" id="IPR022761">
    <property type="entry name" value="Fumarate_lyase_N"/>
</dbReference>
<dbReference type="InterPro" id="IPR008948">
    <property type="entry name" value="L-Aspartase-like"/>
</dbReference>
<dbReference type="EMBL" id="JADBEG010000001">
    <property type="protein sequence ID" value="MBE1499296.1"/>
    <property type="molecule type" value="Genomic_DNA"/>
</dbReference>
<dbReference type="Gene3D" id="1.20.200.10">
    <property type="entry name" value="Fumarase/aspartase (Central domain)"/>
    <property type="match status" value="1"/>
</dbReference>
<dbReference type="Gene3D" id="1.10.40.30">
    <property type="entry name" value="Fumarase/aspartase (C-terminal domain)"/>
    <property type="match status" value="1"/>
</dbReference>
<dbReference type="PANTHER" id="PTHR43172">
    <property type="entry name" value="ADENYLOSUCCINATE LYASE"/>
    <property type="match status" value="1"/>
</dbReference>
<reference evidence="5 6" key="1">
    <citation type="submission" date="2020-10" db="EMBL/GenBank/DDBJ databases">
        <title>Sequencing the genomes of 1000 actinobacteria strains.</title>
        <authorList>
            <person name="Klenk H.-P."/>
        </authorList>
    </citation>
    <scope>NUCLEOTIDE SEQUENCE [LARGE SCALE GENOMIC DNA]</scope>
    <source>
        <strain evidence="5 6">DSM 44653</strain>
    </source>
</reference>
<comment type="caution">
    <text evidence="5">The sequence shown here is derived from an EMBL/GenBank/DDBJ whole genome shotgun (WGS) entry which is preliminary data.</text>
</comment>
<proteinExistence type="inferred from homology"/>
<feature type="region of interest" description="Disordered" evidence="3">
    <location>
        <begin position="220"/>
        <end position="245"/>
    </location>
</feature>
<organism evidence="5 6">
    <name type="scientific">Amycolatopsis lexingtonensis</name>
    <dbReference type="NCBI Taxonomy" id="218822"/>
    <lineage>
        <taxon>Bacteria</taxon>
        <taxon>Bacillati</taxon>
        <taxon>Actinomycetota</taxon>
        <taxon>Actinomycetes</taxon>
        <taxon>Pseudonocardiales</taxon>
        <taxon>Pseudonocardiaceae</taxon>
        <taxon>Amycolatopsis</taxon>
    </lineage>
</organism>
<dbReference type="InterPro" id="IPR020557">
    <property type="entry name" value="Fumarate_lyase_CS"/>
</dbReference>
<dbReference type="PRINTS" id="PR00149">
    <property type="entry name" value="FUMRATELYASE"/>
</dbReference>
<accession>A0ABR9I7Y4</accession>
<dbReference type="SMART" id="SM00998">
    <property type="entry name" value="ADSL_C"/>
    <property type="match status" value="1"/>
</dbReference>
<dbReference type="InterPro" id="IPR019468">
    <property type="entry name" value="AdenyloSucc_lyase_C"/>
</dbReference>
<dbReference type="Proteomes" id="UP000631670">
    <property type="component" value="Unassembled WGS sequence"/>
</dbReference>
<evidence type="ECO:0000313" key="6">
    <source>
        <dbReference type="Proteomes" id="UP000631670"/>
    </source>
</evidence>
<evidence type="ECO:0000256" key="3">
    <source>
        <dbReference type="SAM" id="MobiDB-lite"/>
    </source>
</evidence>
<dbReference type="InterPro" id="IPR024083">
    <property type="entry name" value="Fumarase/histidase_N"/>
</dbReference>
<evidence type="ECO:0000256" key="1">
    <source>
        <dbReference type="ARBA" id="ARBA00023239"/>
    </source>
</evidence>
<dbReference type="RefSeq" id="WP_192782646.1">
    <property type="nucleotide sequence ID" value="NZ_JADBEG010000001.1"/>
</dbReference>
<protein>
    <submittedName>
        <fullName evidence="5">3-carboxy-cis,cis-muconate cycloisomerase</fullName>
        <ecNumber evidence="5">5.5.1.2</ecNumber>
    </submittedName>
</protein>
<dbReference type="SUPFAM" id="SSF48557">
    <property type="entry name" value="L-aspartase-like"/>
    <property type="match status" value="1"/>
</dbReference>
<dbReference type="PANTHER" id="PTHR43172:SF2">
    <property type="entry name" value="ADENYLOSUCCINATE LYASE C-TERMINAL DOMAIN-CONTAINING PROTEIN"/>
    <property type="match status" value="1"/>
</dbReference>